<dbReference type="Gene3D" id="1.10.730.10">
    <property type="entry name" value="Isoleucyl-tRNA Synthetase, Domain 1"/>
    <property type="match status" value="1"/>
</dbReference>
<dbReference type="EC" id="2.7.11.1" evidence="5"/>
<feature type="compositionally biased region" description="Low complexity" evidence="27">
    <location>
        <begin position="440"/>
        <end position="450"/>
    </location>
</feature>
<organism evidence="30 31">
    <name type="scientific">Cylicocyclus nassatus</name>
    <name type="common">Nematode worm</name>
    <dbReference type="NCBI Taxonomy" id="53992"/>
    <lineage>
        <taxon>Eukaryota</taxon>
        <taxon>Metazoa</taxon>
        <taxon>Ecdysozoa</taxon>
        <taxon>Nematoda</taxon>
        <taxon>Chromadorea</taxon>
        <taxon>Rhabditida</taxon>
        <taxon>Rhabditina</taxon>
        <taxon>Rhabditomorpha</taxon>
        <taxon>Strongyloidea</taxon>
        <taxon>Strongylidae</taxon>
        <taxon>Cylicocyclus</taxon>
    </lineage>
</organism>
<evidence type="ECO:0000256" key="25">
    <source>
        <dbReference type="ARBA" id="ARBA00077142"/>
    </source>
</evidence>
<evidence type="ECO:0000256" key="2">
    <source>
        <dbReference type="ARBA" id="ARBA00004123"/>
    </source>
</evidence>
<evidence type="ECO:0000256" key="1">
    <source>
        <dbReference type="ARBA" id="ARBA00001946"/>
    </source>
</evidence>
<dbReference type="Gene3D" id="3.40.50.620">
    <property type="entry name" value="HUPs"/>
    <property type="match status" value="2"/>
</dbReference>
<keyword evidence="15 26" id="KW-0067">ATP-binding</keyword>
<keyword evidence="7" id="KW-0488">Methylation</keyword>
<feature type="region of interest" description="Disordered" evidence="27">
    <location>
        <begin position="374"/>
        <end position="409"/>
    </location>
</feature>
<dbReference type="PANTHER" id="PTHR43740:SF2">
    <property type="entry name" value="LEUCINE--TRNA LIGASE, MITOCHONDRIAL"/>
    <property type="match status" value="1"/>
</dbReference>
<feature type="region of interest" description="Disordered" evidence="27">
    <location>
        <begin position="423"/>
        <end position="455"/>
    </location>
</feature>
<keyword evidence="9" id="KW-0597">Phosphoprotein</keyword>
<evidence type="ECO:0000313" key="30">
    <source>
        <dbReference type="EMBL" id="CAJ0595059.1"/>
    </source>
</evidence>
<dbReference type="SUPFAM" id="SSF52374">
    <property type="entry name" value="Nucleotidylyl transferase"/>
    <property type="match status" value="1"/>
</dbReference>
<dbReference type="SMART" id="SM00220">
    <property type="entry name" value="S_TKc"/>
    <property type="match status" value="1"/>
</dbReference>
<keyword evidence="19" id="KW-0539">Nucleus</keyword>
<feature type="compositionally biased region" description="Gly residues" evidence="27">
    <location>
        <begin position="656"/>
        <end position="672"/>
    </location>
</feature>
<evidence type="ECO:0000256" key="12">
    <source>
        <dbReference type="ARBA" id="ARBA00022723"/>
    </source>
</evidence>
<sequence>MFYTAIKYSFLTFLIGILFIRIAAMAEIVRKRSIHIRDARIAGLYDLEHTIGQGHFAVVKLARHVFTGEQVAVKIIDKTNLDAEAQGHVMQEVRCMKLVQHANIVRLYEVIDTNTKLFLILELGDYDMHDFIIKHENGVAEPLAQQYFCQIITAIDYCHRLHVVHRDLKPENVVFFEKLGMVKLTDFGFSNLFEPGQQLRTACGSLAYSAPEILLGDAYDAPAVDVWSLGVILFMLVCGRLPFQEANDSETLTKILDCRYTIPEHLSNACKNLIHRMLVRDPTKRAGLAEIVSNPWVMAGDRGHAEMLPLIVKHHLPHSAHTTIIEQMVAGGVGTEDAILRALENDDYNSMTATYYLLAERILASCREEQAKELMAKEGSGIPEEEPLESESRAPSAVPPGGSRCRSRSNSWRARPCSILKEESEEELSSYMRSSRHSSRNSSPSISMFSGARDRVSPQAVQDLLELCRIGKGRRAASPESIRSSRSPSPPTSSGRASPAMSSLSSLSRLKVASAGGGMRKLSSSPHLLGICEEGEDVETGTMLLTTGQTARTNRSASTGLVPMRHGSVQVTKSTGSHPQPTTYSSVRMIRPRHAVVSPDVCRRYDQHQRLIARSRRSTSCSSSEASDDEEGKRLSLLGSKYCGRKPDSDNDPDDGAGGQGGVSGGGNGGVNEAGASGTTYCRTNSRSGGDSMHERRSGGQTDAPSSQQHLFPIPEMTHLDNDSGDRLRAKLLHRSHTAERVARNWATVFAHNYVREISCFGTPPRDLDIFSCDGKRNGAVTWIKSLKRTRSDDRIPQIECTDAESMGDSVFDVPVDSADSSRGAEIDRGSDSGCSSERAGRSASKKDISKNCKSESLQPLDPHLLYDQPRREKMLTRLKLRISTKTFWRAKHTKPMLKWPLAEHQRVEGRELSRFSDQLLDLQTHWKPIYETKSSKDGSSPTSSKYILSMFPYPSGSLHMGHMRVYTISDVTARYYRLNGYNVVHPIGWDAFGLPAENAAREKGVDPREWTISNIETMKKQLLETGIIFDWDRELSTCDPSYYRWTQWIFLRLHERGLLRRNLAEVNWDPVDNTVLAAEQIDSEGRSWRSGAVAEKRKLRQWMVETTRYAKRLSDGLRLLPEWHEVADIQSNWIGECDVYRFLFPIRDDHHQPLEELLDLRVADPLSVPRTSFIILRQGHPLSDHNRVDVDSPYRLGVSVLNGITGVWMPVIVVPENYDGPEMHLNARYGDEVADRALMEQFNIKLDSRRMMPMSTRDVEEIAAFGRYGGYVTSRTLQDWVVSRQRAWGTPIPMILSADGKTAVPLTDDQLPLLQGQAPGTKVACDRLPEGEGFYETDTLDTFFDSAWYYLRFLDPHNENAPLSREAAFRMPVDIYVGGIEHAAVHMFFARFISYFLTDIGLTLEAEPFRNLIPQGIVRGRTFTNSEGKYVPKTEVISKDKKYFAKDGSELTMVYEKMSKSKGNGVDLLDVLKTNGIDMTRLQLLDSAAPRQPINWGESDLKGLKKWLDRVAWIVSAYVEQRKKAVESSAGAEPDPKIEENLRESYNFFVRNASMCLEVLNLHNTGLARLQGFTNALRKMDPFVLGNSPEAERCIYALMIMMQVYTPNCAAELWAALRSVPPIKVHVPTITRVDEMLWPQVDPDCNIDFILTVNEIGCGRVAVPRLEIEELSLDELVKRAQTEEHRDVLQKLQEKHFEIQSITSSARKGFHVTLNVTLKGKVDPRDISQILNELAPKWKAMSKKKKRAEARA</sequence>
<dbReference type="GO" id="GO:0004823">
    <property type="term" value="F:leucine-tRNA ligase activity"/>
    <property type="evidence" value="ECO:0007669"/>
    <property type="project" value="UniProtKB-EC"/>
</dbReference>
<dbReference type="GO" id="GO:0005739">
    <property type="term" value="C:mitochondrion"/>
    <property type="evidence" value="ECO:0007669"/>
    <property type="project" value="TreeGrafter"/>
</dbReference>
<evidence type="ECO:0000313" key="31">
    <source>
        <dbReference type="Proteomes" id="UP001176961"/>
    </source>
</evidence>
<dbReference type="GO" id="GO:0032543">
    <property type="term" value="P:mitochondrial translation"/>
    <property type="evidence" value="ECO:0007669"/>
    <property type="project" value="TreeGrafter"/>
</dbReference>
<keyword evidence="17" id="KW-0648">Protein biosynthesis</keyword>
<dbReference type="SUPFAM" id="SSF47323">
    <property type="entry name" value="Anticodon-binding domain of a subclass of class I aminoacyl-tRNA synthetases"/>
    <property type="match status" value="1"/>
</dbReference>
<dbReference type="PROSITE" id="PS50030">
    <property type="entry name" value="UBA"/>
    <property type="match status" value="1"/>
</dbReference>
<dbReference type="GO" id="GO:0046872">
    <property type="term" value="F:metal ion binding"/>
    <property type="evidence" value="ECO:0007669"/>
    <property type="project" value="UniProtKB-KW"/>
</dbReference>
<feature type="binding site" evidence="26">
    <location>
        <position position="74"/>
    </location>
    <ligand>
        <name>ATP</name>
        <dbReference type="ChEBI" id="CHEBI:30616"/>
    </ligand>
</feature>
<evidence type="ECO:0000256" key="18">
    <source>
        <dbReference type="ARBA" id="ARBA00023146"/>
    </source>
</evidence>
<evidence type="ECO:0000256" key="10">
    <source>
        <dbReference type="ARBA" id="ARBA00022598"/>
    </source>
</evidence>
<dbReference type="Pfam" id="PF00133">
    <property type="entry name" value="tRNA-synt_1"/>
    <property type="match status" value="1"/>
</dbReference>
<name>A0AA36GMY7_CYLNA</name>
<evidence type="ECO:0000256" key="11">
    <source>
        <dbReference type="ARBA" id="ARBA00022679"/>
    </source>
</evidence>
<feature type="domain" description="UBA" evidence="29">
    <location>
        <begin position="319"/>
        <end position="360"/>
    </location>
</feature>
<evidence type="ECO:0000256" key="14">
    <source>
        <dbReference type="ARBA" id="ARBA00022777"/>
    </source>
</evidence>
<keyword evidence="18" id="KW-0030">Aminoacyl-tRNA synthetase</keyword>
<dbReference type="PANTHER" id="PTHR43740">
    <property type="entry name" value="LEUCYL-TRNA SYNTHETASE"/>
    <property type="match status" value="1"/>
</dbReference>
<dbReference type="Proteomes" id="UP001176961">
    <property type="component" value="Unassembled WGS sequence"/>
</dbReference>
<dbReference type="InterPro" id="IPR011009">
    <property type="entry name" value="Kinase-like_dom_sf"/>
</dbReference>
<keyword evidence="14" id="KW-0418">Kinase</keyword>
<accession>A0AA36GMY7</accession>
<feature type="region of interest" description="Disordered" evidence="27">
    <location>
        <begin position="809"/>
        <end position="866"/>
    </location>
</feature>
<evidence type="ECO:0000256" key="23">
    <source>
        <dbReference type="ARBA" id="ARBA00054738"/>
    </source>
</evidence>
<dbReference type="CDD" id="cd00812">
    <property type="entry name" value="LeuRS_core"/>
    <property type="match status" value="1"/>
</dbReference>
<comment type="catalytic activity">
    <reaction evidence="21">
        <text>L-threonyl-[protein] + ATP = O-phospho-L-threonyl-[protein] + ADP + H(+)</text>
        <dbReference type="Rhea" id="RHEA:46608"/>
        <dbReference type="Rhea" id="RHEA-COMP:11060"/>
        <dbReference type="Rhea" id="RHEA-COMP:11605"/>
        <dbReference type="ChEBI" id="CHEBI:15378"/>
        <dbReference type="ChEBI" id="CHEBI:30013"/>
        <dbReference type="ChEBI" id="CHEBI:30616"/>
        <dbReference type="ChEBI" id="CHEBI:61977"/>
        <dbReference type="ChEBI" id="CHEBI:456216"/>
        <dbReference type="EC" id="2.7.11.1"/>
    </reaction>
</comment>
<comment type="catalytic activity">
    <reaction evidence="22">
        <text>L-seryl-[protein] + ATP = O-phospho-L-seryl-[protein] + ADP + H(+)</text>
        <dbReference type="Rhea" id="RHEA:17989"/>
        <dbReference type="Rhea" id="RHEA-COMP:9863"/>
        <dbReference type="Rhea" id="RHEA-COMP:11604"/>
        <dbReference type="ChEBI" id="CHEBI:15378"/>
        <dbReference type="ChEBI" id="CHEBI:29999"/>
        <dbReference type="ChEBI" id="CHEBI:30616"/>
        <dbReference type="ChEBI" id="CHEBI:83421"/>
        <dbReference type="ChEBI" id="CHEBI:456216"/>
        <dbReference type="EC" id="2.7.11.1"/>
    </reaction>
</comment>
<evidence type="ECO:0000259" key="28">
    <source>
        <dbReference type="PROSITE" id="PS50011"/>
    </source>
</evidence>
<dbReference type="InterPro" id="IPR001412">
    <property type="entry name" value="aa-tRNA-synth_I_CS"/>
</dbReference>
<dbReference type="FunFam" id="1.10.510.10:FF:000166">
    <property type="entry name" value="SNF-related serine/threonine-protein kinase"/>
    <property type="match status" value="1"/>
</dbReference>
<keyword evidence="16" id="KW-0460">Magnesium</keyword>
<evidence type="ECO:0000256" key="6">
    <source>
        <dbReference type="ARBA" id="ARBA00013164"/>
    </source>
</evidence>
<feature type="compositionally biased region" description="Polar residues" evidence="27">
    <location>
        <begin position="699"/>
        <end position="709"/>
    </location>
</feature>
<evidence type="ECO:0000256" key="13">
    <source>
        <dbReference type="ARBA" id="ARBA00022741"/>
    </source>
</evidence>
<evidence type="ECO:0000256" key="3">
    <source>
        <dbReference type="ARBA" id="ARBA00005594"/>
    </source>
</evidence>
<evidence type="ECO:0000256" key="27">
    <source>
        <dbReference type="SAM" id="MobiDB-lite"/>
    </source>
</evidence>
<dbReference type="InterPro" id="IPR014729">
    <property type="entry name" value="Rossmann-like_a/b/a_fold"/>
</dbReference>
<dbReference type="InterPro" id="IPR000719">
    <property type="entry name" value="Prot_kinase_dom"/>
</dbReference>
<dbReference type="InterPro" id="IPR009080">
    <property type="entry name" value="tRNAsynth_Ia_anticodon-bd"/>
</dbReference>
<dbReference type="InterPro" id="IPR008271">
    <property type="entry name" value="Ser/Thr_kinase_AS"/>
</dbReference>
<dbReference type="Gene3D" id="1.10.510.10">
    <property type="entry name" value="Transferase(Phosphotransferase) domain 1"/>
    <property type="match status" value="1"/>
</dbReference>
<dbReference type="GO" id="GO:0004674">
    <property type="term" value="F:protein serine/threonine kinase activity"/>
    <property type="evidence" value="ECO:0007669"/>
    <property type="project" value="UniProtKB-KW"/>
</dbReference>
<dbReference type="InterPro" id="IPR017441">
    <property type="entry name" value="Protein_kinase_ATP_BS"/>
</dbReference>
<dbReference type="PROSITE" id="PS00178">
    <property type="entry name" value="AA_TRNA_LIGASE_I"/>
    <property type="match status" value="1"/>
</dbReference>
<evidence type="ECO:0000256" key="17">
    <source>
        <dbReference type="ARBA" id="ARBA00022917"/>
    </source>
</evidence>
<comment type="similarity">
    <text evidence="3">Belongs to the class-I aminoacyl-tRNA synthetase family.</text>
</comment>
<comment type="cofactor">
    <cofactor evidence="1">
        <name>Mg(2+)</name>
        <dbReference type="ChEBI" id="CHEBI:18420"/>
    </cofactor>
</comment>
<dbReference type="InterPro" id="IPR002300">
    <property type="entry name" value="aa-tRNA-synth_Ia"/>
</dbReference>
<feature type="region of interest" description="Disordered" evidence="27">
    <location>
        <begin position="613"/>
        <end position="709"/>
    </location>
</feature>
<dbReference type="EMBL" id="CATQJL010000112">
    <property type="protein sequence ID" value="CAJ0595059.1"/>
    <property type="molecule type" value="Genomic_DNA"/>
</dbReference>
<proteinExistence type="inferred from homology"/>
<keyword evidence="31" id="KW-1185">Reference proteome</keyword>
<dbReference type="GO" id="GO:0005524">
    <property type="term" value="F:ATP binding"/>
    <property type="evidence" value="ECO:0007669"/>
    <property type="project" value="UniProtKB-UniRule"/>
</dbReference>
<keyword evidence="13 26" id="KW-0547">Nucleotide-binding</keyword>
<protein>
    <recommendedName>
        <fullName evidence="24">SNF-related serine/threonine-protein kinase</fullName>
        <ecNumber evidence="5">2.7.11.1</ecNumber>
        <ecNumber evidence="6">6.1.1.4</ecNumber>
    </recommendedName>
    <alternativeName>
        <fullName evidence="20">Leucyl-tRNA synthetase</fullName>
    </alternativeName>
    <alternativeName>
        <fullName evidence="25">SNF1-related kinase</fullName>
    </alternativeName>
</protein>
<feature type="compositionally biased region" description="Polar residues" evidence="27">
    <location>
        <begin position="679"/>
        <end position="689"/>
    </location>
</feature>
<dbReference type="GO" id="GO:0006429">
    <property type="term" value="P:leucyl-tRNA aminoacylation"/>
    <property type="evidence" value="ECO:0007669"/>
    <property type="project" value="InterPro"/>
</dbReference>
<comment type="function">
    <text evidence="23">May play a role in hematopoietic cell proliferation or differentiation. Potential mediator of neuronal apoptosis.</text>
</comment>
<dbReference type="FunFam" id="3.40.50.620:FF:000003">
    <property type="entry name" value="Leucine--tRNA ligase"/>
    <property type="match status" value="1"/>
</dbReference>
<evidence type="ECO:0000256" key="4">
    <source>
        <dbReference type="ARBA" id="ARBA00006692"/>
    </source>
</evidence>
<evidence type="ECO:0000256" key="24">
    <source>
        <dbReference type="ARBA" id="ARBA00074971"/>
    </source>
</evidence>
<keyword evidence="11" id="KW-0808">Transferase</keyword>
<evidence type="ECO:0000256" key="7">
    <source>
        <dbReference type="ARBA" id="ARBA00022481"/>
    </source>
</evidence>
<reference evidence="30" key="1">
    <citation type="submission" date="2023-07" db="EMBL/GenBank/DDBJ databases">
        <authorList>
            <consortium name="CYATHOMIX"/>
        </authorList>
    </citation>
    <scope>NUCLEOTIDE SEQUENCE</scope>
    <source>
        <strain evidence="30">N/A</strain>
    </source>
</reference>
<dbReference type="CDD" id="cd14074">
    <property type="entry name" value="STKc_SNRK"/>
    <property type="match status" value="1"/>
</dbReference>
<evidence type="ECO:0000256" key="8">
    <source>
        <dbReference type="ARBA" id="ARBA00022527"/>
    </source>
</evidence>
<dbReference type="GO" id="GO:0005634">
    <property type="term" value="C:nucleus"/>
    <property type="evidence" value="ECO:0007669"/>
    <property type="project" value="UniProtKB-SubCell"/>
</dbReference>
<evidence type="ECO:0000256" key="15">
    <source>
        <dbReference type="ARBA" id="ARBA00022840"/>
    </source>
</evidence>
<comment type="subcellular location">
    <subcellularLocation>
        <location evidence="2">Nucleus</location>
    </subcellularLocation>
</comment>
<dbReference type="EC" id="6.1.1.4" evidence="6"/>
<dbReference type="FunFam" id="3.30.200.20:FF:000003">
    <property type="entry name" value="Non-specific serine/threonine protein kinase"/>
    <property type="match status" value="1"/>
</dbReference>
<dbReference type="InterPro" id="IPR015940">
    <property type="entry name" value="UBA"/>
</dbReference>
<dbReference type="Pfam" id="PF00069">
    <property type="entry name" value="Pkinase"/>
    <property type="match status" value="1"/>
</dbReference>
<feature type="compositionally biased region" description="Basic and acidic residues" evidence="27">
    <location>
        <begin position="839"/>
        <end position="854"/>
    </location>
</feature>
<keyword evidence="8" id="KW-0723">Serine/threonine-protein kinase</keyword>
<dbReference type="SUPFAM" id="SSF56112">
    <property type="entry name" value="Protein kinase-like (PK-like)"/>
    <property type="match status" value="1"/>
</dbReference>
<evidence type="ECO:0000256" key="26">
    <source>
        <dbReference type="PROSITE-ProRule" id="PRU10141"/>
    </source>
</evidence>
<comment type="similarity">
    <text evidence="4">Belongs to the protein kinase superfamily. CAMK Ser/Thr protein kinase family.</text>
</comment>
<evidence type="ECO:0000256" key="5">
    <source>
        <dbReference type="ARBA" id="ARBA00012513"/>
    </source>
</evidence>
<evidence type="ECO:0000256" key="20">
    <source>
        <dbReference type="ARBA" id="ARBA00030520"/>
    </source>
</evidence>
<dbReference type="InterPro" id="IPR002302">
    <property type="entry name" value="Leu-tRNA-ligase"/>
</dbReference>
<keyword evidence="12" id="KW-0479">Metal-binding</keyword>
<feature type="compositionally biased region" description="Low complexity" evidence="27">
    <location>
        <begin position="476"/>
        <end position="505"/>
    </location>
</feature>
<dbReference type="PROSITE" id="PS00107">
    <property type="entry name" value="PROTEIN_KINASE_ATP"/>
    <property type="match status" value="1"/>
</dbReference>
<dbReference type="PROSITE" id="PS00108">
    <property type="entry name" value="PROTEIN_KINASE_ST"/>
    <property type="match status" value="1"/>
</dbReference>
<dbReference type="PRINTS" id="PR00985">
    <property type="entry name" value="TRNASYNTHLEU"/>
</dbReference>
<comment type="caution">
    <text evidence="30">The sequence shown here is derived from an EMBL/GenBank/DDBJ whole genome shotgun (WGS) entry which is preliminary data.</text>
</comment>
<evidence type="ECO:0000256" key="21">
    <source>
        <dbReference type="ARBA" id="ARBA00047899"/>
    </source>
</evidence>
<dbReference type="CDD" id="cd14339">
    <property type="entry name" value="UBA_SNRK"/>
    <property type="match status" value="1"/>
</dbReference>
<evidence type="ECO:0000256" key="9">
    <source>
        <dbReference type="ARBA" id="ARBA00022553"/>
    </source>
</evidence>
<feature type="region of interest" description="Disordered" evidence="27">
    <location>
        <begin position="472"/>
        <end position="505"/>
    </location>
</feature>
<feature type="domain" description="Protein kinase" evidence="28">
    <location>
        <begin position="45"/>
        <end position="297"/>
    </location>
</feature>
<evidence type="ECO:0000256" key="22">
    <source>
        <dbReference type="ARBA" id="ARBA00048679"/>
    </source>
</evidence>
<evidence type="ECO:0000259" key="29">
    <source>
        <dbReference type="PROSITE" id="PS50030"/>
    </source>
</evidence>
<evidence type="ECO:0000256" key="19">
    <source>
        <dbReference type="ARBA" id="ARBA00023242"/>
    </source>
</evidence>
<gene>
    <name evidence="30" type="ORF">CYNAS_LOCUS7042</name>
</gene>
<keyword evidence="10" id="KW-0436">Ligase</keyword>
<evidence type="ECO:0000256" key="16">
    <source>
        <dbReference type="ARBA" id="ARBA00022842"/>
    </source>
</evidence>
<dbReference type="PROSITE" id="PS50011">
    <property type="entry name" value="PROTEIN_KINASE_DOM"/>
    <property type="match status" value="1"/>
</dbReference>